<dbReference type="STRING" id="1045558.SAMN05216175_105161"/>
<dbReference type="Gene3D" id="1.20.140.10">
    <property type="entry name" value="Butyryl-CoA Dehydrogenase, subunit A, domain 3"/>
    <property type="match status" value="1"/>
</dbReference>
<name>A0A1I2QUI3_9GAMM</name>
<dbReference type="PANTHER" id="PTHR43884">
    <property type="entry name" value="ACYL-COA DEHYDROGENASE"/>
    <property type="match status" value="1"/>
</dbReference>
<dbReference type="InterPro" id="IPR009100">
    <property type="entry name" value="AcylCoA_DH/oxidase_NM_dom_sf"/>
</dbReference>
<dbReference type="InterPro" id="IPR006091">
    <property type="entry name" value="Acyl-CoA_Oxase/DH_mid-dom"/>
</dbReference>
<accession>A0A1I2QUI3</accession>
<dbReference type="PIRSF" id="PIRSF016578">
    <property type="entry name" value="HsaA"/>
    <property type="match status" value="1"/>
</dbReference>
<dbReference type="EC" id="3.13.1.4" evidence="8"/>
<dbReference type="Gene3D" id="1.10.540.10">
    <property type="entry name" value="Acyl-CoA dehydrogenase/oxidase, N-terminal domain"/>
    <property type="match status" value="1"/>
</dbReference>
<dbReference type="GO" id="GO:0050660">
    <property type="term" value="F:flavin adenine dinucleotide binding"/>
    <property type="evidence" value="ECO:0007669"/>
    <property type="project" value="InterPro"/>
</dbReference>
<dbReference type="GO" id="GO:0003995">
    <property type="term" value="F:acyl-CoA dehydrogenase activity"/>
    <property type="evidence" value="ECO:0007669"/>
    <property type="project" value="InterPro"/>
</dbReference>
<evidence type="ECO:0000259" key="15">
    <source>
        <dbReference type="Pfam" id="PF02771"/>
    </source>
</evidence>
<dbReference type="FunFam" id="1.20.140.10:FF:000004">
    <property type="entry name" value="Acyl-CoA dehydrogenase FadE25"/>
    <property type="match status" value="1"/>
</dbReference>
<keyword evidence="4 12" id="KW-0274">FAD</keyword>
<dbReference type="Gene3D" id="2.40.110.10">
    <property type="entry name" value="Butyryl-CoA Dehydrogenase, subunit A, domain 2"/>
    <property type="match status" value="1"/>
</dbReference>
<keyword evidence="5 12" id="KW-0560">Oxidoreductase</keyword>
<evidence type="ECO:0000256" key="9">
    <source>
        <dbReference type="ARBA" id="ARBA00068311"/>
    </source>
</evidence>
<evidence type="ECO:0000256" key="7">
    <source>
        <dbReference type="ARBA" id="ARBA00066362"/>
    </source>
</evidence>
<keyword evidence="3 12" id="KW-0285">Flavoprotein</keyword>
<comment type="similarity">
    <text evidence="2 12">Belongs to the acyl-CoA dehydrogenase family.</text>
</comment>
<dbReference type="Pfam" id="PF00441">
    <property type="entry name" value="Acyl-CoA_dh_1"/>
    <property type="match status" value="1"/>
</dbReference>
<dbReference type="InterPro" id="IPR006089">
    <property type="entry name" value="Acyl-CoA_DH_CS"/>
</dbReference>
<dbReference type="PROSITE" id="PS00073">
    <property type="entry name" value="ACYL_COA_DH_2"/>
    <property type="match status" value="1"/>
</dbReference>
<evidence type="ECO:0000313" key="17">
    <source>
        <dbReference type="Proteomes" id="UP000198623"/>
    </source>
</evidence>
<evidence type="ECO:0000256" key="12">
    <source>
        <dbReference type="RuleBase" id="RU362125"/>
    </source>
</evidence>
<dbReference type="Pfam" id="PF02770">
    <property type="entry name" value="Acyl-CoA_dh_M"/>
    <property type="match status" value="1"/>
</dbReference>
<evidence type="ECO:0000256" key="10">
    <source>
        <dbReference type="ARBA" id="ARBA00072305"/>
    </source>
</evidence>
<dbReference type="RefSeq" id="WP_090727205.1">
    <property type="nucleotide sequence ID" value="NZ_FOOU01000005.1"/>
</dbReference>
<evidence type="ECO:0000259" key="13">
    <source>
        <dbReference type="Pfam" id="PF00441"/>
    </source>
</evidence>
<proteinExistence type="inferred from homology"/>
<dbReference type="PROSITE" id="PS00072">
    <property type="entry name" value="ACYL_COA_DH_1"/>
    <property type="match status" value="1"/>
</dbReference>
<evidence type="ECO:0000256" key="8">
    <source>
        <dbReference type="ARBA" id="ARBA00066461"/>
    </source>
</evidence>
<organism evidence="16 17">
    <name type="scientific">Neptunomonas qingdaonensis</name>
    <dbReference type="NCBI Taxonomy" id="1045558"/>
    <lineage>
        <taxon>Bacteria</taxon>
        <taxon>Pseudomonadati</taxon>
        <taxon>Pseudomonadota</taxon>
        <taxon>Gammaproteobacteria</taxon>
        <taxon>Oceanospirillales</taxon>
        <taxon>Oceanospirillaceae</taxon>
        <taxon>Neptunomonas</taxon>
    </lineage>
</organism>
<evidence type="ECO:0000256" key="3">
    <source>
        <dbReference type="ARBA" id="ARBA00022630"/>
    </source>
</evidence>
<reference evidence="17" key="1">
    <citation type="submission" date="2016-10" db="EMBL/GenBank/DDBJ databases">
        <authorList>
            <person name="Varghese N."/>
            <person name="Submissions S."/>
        </authorList>
    </citation>
    <scope>NUCLEOTIDE SEQUENCE [LARGE SCALE GENOMIC DNA]</scope>
    <source>
        <strain evidence="17">CGMCC 1.10971</strain>
    </source>
</reference>
<evidence type="ECO:0000256" key="4">
    <source>
        <dbReference type="ARBA" id="ARBA00022827"/>
    </source>
</evidence>
<dbReference type="InterPro" id="IPR036250">
    <property type="entry name" value="AcylCo_DH-like_C"/>
</dbReference>
<evidence type="ECO:0000259" key="14">
    <source>
        <dbReference type="Pfam" id="PF02770"/>
    </source>
</evidence>
<dbReference type="FunFam" id="2.40.110.10:FF:000001">
    <property type="entry name" value="Acyl-CoA dehydrogenase, mitochondrial"/>
    <property type="match status" value="1"/>
</dbReference>
<protein>
    <recommendedName>
        <fullName evidence="9">3-sulfinopropanoyl-CoA desulfinase</fullName>
        <ecNumber evidence="7">1.3.8.10</ecNumber>
        <ecNumber evidence="8">3.13.1.4</ecNumber>
    </recommendedName>
    <alternativeName>
        <fullName evidence="11">3-sulfinopropionyl coenzyme A desulfinase</fullName>
    </alternativeName>
    <alternativeName>
        <fullName evidence="10">Cyclohex-1-ene-1-carbonyl-CoA dehydrogenase</fullName>
    </alternativeName>
</protein>
<evidence type="ECO:0000313" key="16">
    <source>
        <dbReference type="EMBL" id="SFG32014.1"/>
    </source>
</evidence>
<dbReference type="FunFam" id="1.10.540.10:FF:000002">
    <property type="entry name" value="Acyl-CoA dehydrogenase FadE19"/>
    <property type="match status" value="1"/>
</dbReference>
<evidence type="ECO:0000256" key="11">
    <source>
        <dbReference type="ARBA" id="ARBA00075603"/>
    </source>
</evidence>
<dbReference type="InterPro" id="IPR009075">
    <property type="entry name" value="AcylCo_DH/oxidase_C"/>
</dbReference>
<dbReference type="InterPro" id="IPR046373">
    <property type="entry name" value="Acyl-CoA_Oxase/DH_mid-dom_sf"/>
</dbReference>
<dbReference type="InterPro" id="IPR013786">
    <property type="entry name" value="AcylCoA_DH/ox_N"/>
</dbReference>
<dbReference type="PANTHER" id="PTHR43884:SF12">
    <property type="entry name" value="ISOVALERYL-COA DEHYDROGENASE, MITOCHONDRIAL-RELATED"/>
    <property type="match status" value="1"/>
</dbReference>
<feature type="domain" description="Acyl-CoA oxidase/dehydrogenase middle" evidence="14">
    <location>
        <begin position="124"/>
        <end position="220"/>
    </location>
</feature>
<dbReference type="Pfam" id="PF02771">
    <property type="entry name" value="Acyl-CoA_dh_N"/>
    <property type="match status" value="1"/>
</dbReference>
<dbReference type="AlphaFoldDB" id="A0A1I2QUI3"/>
<dbReference type="SUPFAM" id="SSF56645">
    <property type="entry name" value="Acyl-CoA dehydrogenase NM domain-like"/>
    <property type="match status" value="1"/>
</dbReference>
<evidence type="ECO:0000256" key="6">
    <source>
        <dbReference type="ARBA" id="ARBA00052938"/>
    </source>
</evidence>
<gene>
    <name evidence="16" type="ORF">SAMN05216175_105161</name>
</gene>
<dbReference type="SUPFAM" id="SSF47203">
    <property type="entry name" value="Acyl-CoA dehydrogenase C-terminal domain-like"/>
    <property type="match status" value="1"/>
</dbReference>
<comment type="cofactor">
    <cofactor evidence="1 12">
        <name>FAD</name>
        <dbReference type="ChEBI" id="CHEBI:57692"/>
    </cofactor>
</comment>
<dbReference type="InterPro" id="IPR037069">
    <property type="entry name" value="AcylCoA_DH/ox_N_sf"/>
</dbReference>
<dbReference type="EC" id="1.3.8.10" evidence="7"/>
<dbReference type="Proteomes" id="UP000198623">
    <property type="component" value="Unassembled WGS sequence"/>
</dbReference>
<evidence type="ECO:0000256" key="2">
    <source>
        <dbReference type="ARBA" id="ARBA00009347"/>
    </source>
</evidence>
<feature type="domain" description="Acyl-CoA dehydrogenase/oxidase C-terminal" evidence="13">
    <location>
        <begin position="232"/>
        <end position="381"/>
    </location>
</feature>
<keyword evidence="17" id="KW-1185">Reference proteome</keyword>
<dbReference type="OrthoDB" id="9770681at2"/>
<comment type="catalytic activity">
    <reaction evidence="6">
        <text>3-sulfinopropanoyl-CoA + H2O = propanoyl-CoA + sulfite + H(+)</text>
        <dbReference type="Rhea" id="RHEA:41624"/>
        <dbReference type="ChEBI" id="CHEBI:15377"/>
        <dbReference type="ChEBI" id="CHEBI:15378"/>
        <dbReference type="ChEBI" id="CHEBI:17359"/>
        <dbReference type="ChEBI" id="CHEBI:57392"/>
        <dbReference type="ChEBI" id="CHEBI:78349"/>
        <dbReference type="EC" id="3.13.1.4"/>
    </reaction>
    <physiologicalReaction direction="left-to-right" evidence="6">
        <dbReference type="Rhea" id="RHEA:41625"/>
    </physiologicalReaction>
</comment>
<sequence>MHLSLTEEQQMIQDAAKKFAESELQPVAEKLDQTKDYEITKAHCKKLAELGFMGLNIDADYGGTEAGVVAFSLAITEIAKACASTAVTMSVTNMVAEVIQVVGNEAQKERYLPKICSGEYLSGSFCLTEAGAGSDPSAMRTRATKTDGGWSISGTKQWITSASFAGVFVVWAVTDADAPKGKGISCFLVEAATPGITVGPGEKKMGQHGSATNEVHFENCLVPDSALLGKLNDGFRIAVAELAGGRIGIGSLALGIGLAAMDYATRYATERKQFDKPISEFQGLQWMIADRATELEAARLLLMSAADKKERGLPFAKEASMAKLFASEKANQACYSALQLLGGYGYMQEYPLERMTRDARITSIYEGTSEVQRIVIAREILREYR</sequence>
<feature type="domain" description="Acyl-CoA dehydrogenase/oxidase N-terminal" evidence="15">
    <location>
        <begin position="6"/>
        <end position="119"/>
    </location>
</feature>
<evidence type="ECO:0000256" key="5">
    <source>
        <dbReference type="ARBA" id="ARBA00023002"/>
    </source>
</evidence>
<evidence type="ECO:0000256" key="1">
    <source>
        <dbReference type="ARBA" id="ARBA00001974"/>
    </source>
</evidence>
<dbReference type="EMBL" id="FOOU01000005">
    <property type="protein sequence ID" value="SFG32014.1"/>
    <property type="molecule type" value="Genomic_DNA"/>
</dbReference>